<keyword evidence="3" id="KW-0677">Repeat</keyword>
<dbReference type="PANTHER" id="PTHR21331">
    <property type="entry name" value="BRCA1-ASSOCIATED ATM ACTIVATOR 1"/>
    <property type="match status" value="1"/>
</dbReference>
<dbReference type="InterPro" id="IPR011989">
    <property type="entry name" value="ARM-like"/>
</dbReference>
<dbReference type="AlphaFoldDB" id="A0A9P0FQP5"/>
<dbReference type="Proteomes" id="UP001154078">
    <property type="component" value="Chromosome 9"/>
</dbReference>
<dbReference type="GO" id="GO:0005737">
    <property type="term" value="C:cytoplasm"/>
    <property type="evidence" value="ECO:0007669"/>
    <property type="project" value="UniProtKB-SubCell"/>
</dbReference>
<dbReference type="PANTHER" id="PTHR21331:SF2">
    <property type="entry name" value="BRCA1-ASSOCIATED ATM ACTIVATOR 1"/>
    <property type="match status" value="1"/>
</dbReference>
<dbReference type="SUPFAM" id="SSF48371">
    <property type="entry name" value="ARM repeat"/>
    <property type="match status" value="1"/>
</dbReference>
<organism evidence="5 6">
    <name type="scientific">Brassicogethes aeneus</name>
    <name type="common">Rape pollen beetle</name>
    <name type="synonym">Meligethes aeneus</name>
    <dbReference type="NCBI Taxonomy" id="1431903"/>
    <lineage>
        <taxon>Eukaryota</taxon>
        <taxon>Metazoa</taxon>
        <taxon>Ecdysozoa</taxon>
        <taxon>Arthropoda</taxon>
        <taxon>Hexapoda</taxon>
        <taxon>Insecta</taxon>
        <taxon>Pterygota</taxon>
        <taxon>Neoptera</taxon>
        <taxon>Endopterygota</taxon>
        <taxon>Coleoptera</taxon>
        <taxon>Polyphaga</taxon>
        <taxon>Cucujiformia</taxon>
        <taxon>Nitidulidae</taxon>
        <taxon>Meligethinae</taxon>
        <taxon>Brassicogethes</taxon>
    </lineage>
</organism>
<reference evidence="5" key="1">
    <citation type="submission" date="2021-12" db="EMBL/GenBank/DDBJ databases">
        <authorList>
            <person name="King R."/>
        </authorList>
    </citation>
    <scope>NUCLEOTIDE SEQUENCE</scope>
</reference>
<dbReference type="InterPro" id="IPR016024">
    <property type="entry name" value="ARM-type_fold"/>
</dbReference>
<dbReference type="GO" id="GO:0008283">
    <property type="term" value="P:cell population proliferation"/>
    <property type="evidence" value="ECO:0007669"/>
    <property type="project" value="InterPro"/>
</dbReference>
<name>A0A9P0FQP5_BRAAE</name>
<evidence type="ECO:0000313" key="5">
    <source>
        <dbReference type="EMBL" id="CAH0563702.1"/>
    </source>
</evidence>
<dbReference type="GO" id="GO:0006974">
    <property type="term" value="P:DNA damage response"/>
    <property type="evidence" value="ECO:0007669"/>
    <property type="project" value="InterPro"/>
</dbReference>
<evidence type="ECO:0000313" key="6">
    <source>
        <dbReference type="Proteomes" id="UP001154078"/>
    </source>
</evidence>
<evidence type="ECO:0000256" key="1">
    <source>
        <dbReference type="ARBA" id="ARBA00004496"/>
    </source>
</evidence>
<dbReference type="OrthoDB" id="10057956at2759"/>
<accession>A0A9P0FQP5</accession>
<dbReference type="EMBL" id="OV121140">
    <property type="protein sequence ID" value="CAH0563702.1"/>
    <property type="molecule type" value="Genomic_DNA"/>
</dbReference>
<comment type="similarity">
    <text evidence="4">Belongs to the BRAT1 family.</text>
</comment>
<gene>
    <name evidence="5" type="ORF">MELIAE_LOCUS12455</name>
</gene>
<sequence>MDCANKYEVKIQKILENFLDPKYKIKNDVYLNTLFVNIVKNADGVPKEAINIDVYTNWLENLLTVWKSSKSPQGIVIFALNVISFLAAKEQTFAQFQKFLCIERFVQTFELTRMEISQSYKHAFIKICNACLEHQTGVQWLISKTYWKHVLAFVLTNQTLYVTQQGYKFVAGLLKKSYEVDAGFALKIVETIMFPLKEKLNVSINNPDNFLEINDEVLYGKLQPTLELIYGIFEVYMSEISVNYDFKVVNVFIQKYKIEDVLFEYMTISQSKEFTLALSKIALPAMFFTFAQEVITSKSMTADLGYKNLNCVFRVITINVNKSYYENVLQLTHWVNKYRFQVEPILGTYSQKRCGDVSQHQMLTLQMFPVACVGYKIRGIGHHELAKTDEIRGIFLSKLLSMLNTAVKPTVMKWRELIYTDPFIYPKTTLSLNYLIKYKQYFPRSAAITAFQTMIYCLNDIIFMLKETPQIITALLEQVNFFCLLLECIATFVKEFSITWTDSMETICVMSLAFDFISHPAWPPNAVVKALKLVEISISKYMAPNMVLLIDNTNGSTLELMPPLLYTKLHDPSWEVRDSTLEVLCSIAENAIQRFPSYQKIILESELSTLVVQMALNDGESFVRMSAVKCLQQMIVVNELWNDVDQVQNLHLSVLKSILEETEGIVRKELVNLVTKIYENQLFPGSIIDRVYDTMCQAAIYDLHWEVKVNALSFWDKVINLHLQNQGMIDGIFPTQTFSRENRKIVTLTDLEIQKRLIRCLNQLNSAGCLTVLMSSIIDDCDLEVSKCAIRITQPFLELLKQYDVNTLNVTLNTPPSPLRINSSSSPISSYSDYEIPMTGVSSVDSGVDFSPMPDFSEKIVDEILDTKDLNLLQSVFNSDGSNANATLPLKRRKSSSPKEFIEFVNQDLKMLLGDRQKWLESIDDFDSLLNDILKEYHEDEVNSMDCY</sequence>
<dbReference type="GO" id="GO:0005634">
    <property type="term" value="C:nucleus"/>
    <property type="evidence" value="ECO:0007669"/>
    <property type="project" value="TreeGrafter"/>
</dbReference>
<evidence type="ECO:0000256" key="3">
    <source>
        <dbReference type="ARBA" id="ARBA00022737"/>
    </source>
</evidence>
<dbReference type="Pfam" id="PF02985">
    <property type="entry name" value="HEAT"/>
    <property type="match status" value="1"/>
</dbReference>
<comment type="subcellular location">
    <subcellularLocation>
        <location evidence="1">Cytoplasm</location>
    </subcellularLocation>
</comment>
<evidence type="ECO:0000256" key="2">
    <source>
        <dbReference type="ARBA" id="ARBA00022490"/>
    </source>
</evidence>
<protein>
    <submittedName>
        <fullName evidence="5">Uncharacterized protein</fullName>
    </submittedName>
</protein>
<dbReference type="InterPro" id="IPR000357">
    <property type="entry name" value="HEAT"/>
</dbReference>
<dbReference type="Gene3D" id="1.25.10.10">
    <property type="entry name" value="Leucine-rich Repeat Variant"/>
    <property type="match status" value="1"/>
</dbReference>
<dbReference type="InterPro" id="IPR038904">
    <property type="entry name" value="BRAT1"/>
</dbReference>
<evidence type="ECO:0000256" key="4">
    <source>
        <dbReference type="ARBA" id="ARBA00061308"/>
    </source>
</evidence>
<keyword evidence="2" id="KW-0963">Cytoplasm</keyword>
<keyword evidence="6" id="KW-1185">Reference proteome</keyword>
<proteinExistence type="inferred from homology"/>